<gene>
    <name evidence="1" type="ORF">FMOSSE_LOCUS13331</name>
</gene>
<dbReference type="Proteomes" id="UP000789375">
    <property type="component" value="Unassembled WGS sequence"/>
</dbReference>
<keyword evidence="2" id="KW-1185">Reference proteome</keyword>
<comment type="caution">
    <text evidence="1">The sequence shown here is derived from an EMBL/GenBank/DDBJ whole genome shotgun (WGS) entry which is preliminary data.</text>
</comment>
<accession>A0A9N9EU27</accession>
<evidence type="ECO:0000313" key="1">
    <source>
        <dbReference type="EMBL" id="CAG8690675.1"/>
    </source>
</evidence>
<dbReference type="EMBL" id="CAJVPP010007667">
    <property type="protein sequence ID" value="CAG8690675.1"/>
    <property type="molecule type" value="Genomic_DNA"/>
</dbReference>
<reference evidence="1" key="1">
    <citation type="submission" date="2021-06" db="EMBL/GenBank/DDBJ databases">
        <authorList>
            <person name="Kallberg Y."/>
            <person name="Tangrot J."/>
            <person name="Rosling A."/>
        </authorList>
    </citation>
    <scope>NUCLEOTIDE SEQUENCE</scope>
    <source>
        <strain evidence="1">87-6 pot B 2015</strain>
    </source>
</reference>
<protein>
    <submittedName>
        <fullName evidence="1">2894_t:CDS:1</fullName>
    </submittedName>
</protein>
<feature type="non-terminal residue" evidence="1">
    <location>
        <position position="1"/>
    </location>
</feature>
<organism evidence="1 2">
    <name type="scientific">Funneliformis mosseae</name>
    <name type="common">Endomycorrhizal fungus</name>
    <name type="synonym">Glomus mosseae</name>
    <dbReference type="NCBI Taxonomy" id="27381"/>
    <lineage>
        <taxon>Eukaryota</taxon>
        <taxon>Fungi</taxon>
        <taxon>Fungi incertae sedis</taxon>
        <taxon>Mucoromycota</taxon>
        <taxon>Glomeromycotina</taxon>
        <taxon>Glomeromycetes</taxon>
        <taxon>Glomerales</taxon>
        <taxon>Glomeraceae</taxon>
        <taxon>Funneliformis</taxon>
    </lineage>
</organism>
<sequence length="175" mass="20131">MLQVLNPLITLLNMNGIDLNLYTMNQTALSSSSPNQEFYYSNDFHMFHITCEENLPDCNARQNQKIYKVPCKTIPISLVANNLLKRPYTIEFSDAYKQYAINYNQTEDKGTSCRIVVENFDQNSNTCEFNVTTNESESSQSDDSYSELTGKYNEPPCKWNEDAIKSLLAYLKDNQ</sequence>
<proteinExistence type="predicted"/>
<dbReference type="AlphaFoldDB" id="A0A9N9EU27"/>
<name>A0A9N9EU27_FUNMO</name>
<evidence type="ECO:0000313" key="2">
    <source>
        <dbReference type="Proteomes" id="UP000789375"/>
    </source>
</evidence>